<evidence type="ECO:0000259" key="4">
    <source>
        <dbReference type="PROSITE" id="PS50110"/>
    </source>
</evidence>
<evidence type="ECO:0000256" key="3">
    <source>
        <dbReference type="SAM" id="MobiDB-lite"/>
    </source>
</evidence>
<feature type="modified residue" description="4-aspartylphosphate" evidence="2">
    <location>
        <position position="90"/>
    </location>
</feature>
<dbReference type="PROSITE" id="PS50110">
    <property type="entry name" value="RESPONSE_REGULATORY"/>
    <property type="match status" value="1"/>
</dbReference>
<dbReference type="EMBL" id="BAABDD010000039">
    <property type="protein sequence ID" value="GAA3763702.1"/>
    <property type="molecule type" value="Genomic_DNA"/>
</dbReference>
<dbReference type="RefSeq" id="WP_425567662.1">
    <property type="nucleotide sequence ID" value="NZ_BAABDD010000039.1"/>
</dbReference>
<evidence type="ECO:0000256" key="1">
    <source>
        <dbReference type="ARBA" id="ARBA00022801"/>
    </source>
</evidence>
<dbReference type="Pfam" id="PF07228">
    <property type="entry name" value="SpoIIE"/>
    <property type="match status" value="1"/>
</dbReference>
<proteinExistence type="predicted"/>
<feature type="domain" description="Response regulatory" evidence="4">
    <location>
        <begin position="40"/>
        <end position="155"/>
    </location>
</feature>
<reference evidence="6" key="1">
    <citation type="journal article" date="2019" name="Int. J. Syst. Evol. Microbiol.">
        <title>The Global Catalogue of Microorganisms (GCM) 10K type strain sequencing project: providing services to taxonomists for standard genome sequencing and annotation.</title>
        <authorList>
            <consortium name="The Broad Institute Genomics Platform"/>
            <consortium name="The Broad Institute Genome Sequencing Center for Infectious Disease"/>
            <person name="Wu L."/>
            <person name="Ma J."/>
        </authorList>
    </citation>
    <scope>NUCLEOTIDE SEQUENCE [LARGE SCALE GENOMIC DNA]</scope>
    <source>
        <strain evidence="6">JCM 17137</strain>
    </source>
</reference>
<dbReference type="SMART" id="SM00331">
    <property type="entry name" value="PP2C_SIG"/>
    <property type="match status" value="1"/>
</dbReference>
<dbReference type="CDD" id="cd00156">
    <property type="entry name" value="REC"/>
    <property type="match status" value="1"/>
</dbReference>
<dbReference type="InterPro" id="IPR011006">
    <property type="entry name" value="CheY-like_superfamily"/>
</dbReference>
<dbReference type="SUPFAM" id="SSF81606">
    <property type="entry name" value="PP2C-like"/>
    <property type="match status" value="1"/>
</dbReference>
<sequence length="417" mass="45255">MDTSKTGHDPAAVTETRPHVGGDSVETVTETPASAGEPVEILLIEDDAQDAFLVEELLDEVALDANITWVATLADARKHFSGFRGCVLLDLNLPDASGIELLREVLTSARSAAVVVLTGLDDEHEGIEAVATGAQDYLVKGQVDGSLLARSLRYSIQRRRSDEHARQLREAEMYARENLRLERGLLPQLLLDHSPLNPRSFYRPGRKRALVGGDFFDAVDKDGVTHIIIGDVSGHGPDEAALGVCLRIGWRALVMGGVAEEALLPALEDILVSERAQEEKYATLCQVSIDNGTETARVRLFGHPPPLVIKDGVSEVSATPRPPLGVFPDVHPPVEEFSFPRGSTLMLYTDGLVDAYDGETPRRLGVEGLSRILSSVLAEGTSINDLPERLVDEAERYNGGPLQDDVAMLLLTHEDLQ</sequence>
<dbReference type="InterPro" id="IPR036457">
    <property type="entry name" value="PPM-type-like_dom_sf"/>
</dbReference>
<keyword evidence="1" id="KW-0378">Hydrolase</keyword>
<evidence type="ECO:0000313" key="6">
    <source>
        <dbReference type="Proteomes" id="UP001500908"/>
    </source>
</evidence>
<gene>
    <name evidence="5" type="ORF">GCM10022402_46320</name>
</gene>
<dbReference type="SUPFAM" id="SSF52172">
    <property type="entry name" value="CheY-like"/>
    <property type="match status" value="1"/>
</dbReference>
<dbReference type="InterPro" id="IPR001932">
    <property type="entry name" value="PPM-type_phosphatase-like_dom"/>
</dbReference>
<dbReference type="PANTHER" id="PTHR43156">
    <property type="entry name" value="STAGE II SPORULATION PROTEIN E-RELATED"/>
    <property type="match status" value="1"/>
</dbReference>
<dbReference type="InterPro" id="IPR052016">
    <property type="entry name" value="Bact_Sigma-Reg"/>
</dbReference>
<evidence type="ECO:0000313" key="5">
    <source>
        <dbReference type="EMBL" id="GAA3763702.1"/>
    </source>
</evidence>
<comment type="caution">
    <text evidence="5">The sequence shown here is derived from an EMBL/GenBank/DDBJ whole genome shotgun (WGS) entry which is preliminary data.</text>
</comment>
<dbReference type="Proteomes" id="UP001500908">
    <property type="component" value="Unassembled WGS sequence"/>
</dbReference>
<accession>A0ABP7GKY6</accession>
<dbReference type="InterPro" id="IPR001789">
    <property type="entry name" value="Sig_transdc_resp-reg_receiver"/>
</dbReference>
<dbReference type="SMART" id="SM00448">
    <property type="entry name" value="REC"/>
    <property type="match status" value="1"/>
</dbReference>
<feature type="region of interest" description="Disordered" evidence="3">
    <location>
        <begin position="1"/>
        <end position="25"/>
    </location>
</feature>
<keyword evidence="6" id="KW-1185">Reference proteome</keyword>
<dbReference type="Pfam" id="PF00072">
    <property type="entry name" value="Response_reg"/>
    <property type="match status" value="1"/>
</dbReference>
<dbReference type="Gene3D" id="3.60.40.10">
    <property type="entry name" value="PPM-type phosphatase domain"/>
    <property type="match status" value="1"/>
</dbReference>
<protein>
    <submittedName>
        <fullName evidence="5">SpoIIE family protein phosphatase</fullName>
    </submittedName>
</protein>
<organism evidence="5 6">
    <name type="scientific">Salinactinospora qingdaonensis</name>
    <dbReference type="NCBI Taxonomy" id="702744"/>
    <lineage>
        <taxon>Bacteria</taxon>
        <taxon>Bacillati</taxon>
        <taxon>Actinomycetota</taxon>
        <taxon>Actinomycetes</taxon>
        <taxon>Streptosporangiales</taxon>
        <taxon>Nocardiopsidaceae</taxon>
        <taxon>Salinactinospora</taxon>
    </lineage>
</organism>
<dbReference type="Gene3D" id="3.40.50.2300">
    <property type="match status" value="1"/>
</dbReference>
<name>A0ABP7GKY6_9ACTN</name>
<dbReference type="PANTHER" id="PTHR43156:SF2">
    <property type="entry name" value="STAGE II SPORULATION PROTEIN E"/>
    <property type="match status" value="1"/>
</dbReference>
<evidence type="ECO:0000256" key="2">
    <source>
        <dbReference type="PROSITE-ProRule" id="PRU00169"/>
    </source>
</evidence>
<keyword evidence="2" id="KW-0597">Phosphoprotein</keyword>